<name>A0A222Z116_9CAUD</name>
<evidence type="ECO:0000313" key="2">
    <source>
        <dbReference type="Proteomes" id="UP000223841"/>
    </source>
</evidence>
<protein>
    <submittedName>
        <fullName evidence="1">Uncharacterized protein</fullName>
    </submittedName>
</protein>
<reference evidence="1 2" key="1">
    <citation type="submission" date="2017-06" db="EMBL/GenBank/DDBJ databases">
        <authorList>
            <person name="Kim H.J."/>
            <person name="Triplett B.A."/>
        </authorList>
    </citation>
    <scope>NUCLEOTIDE SEQUENCE [LARGE SCALE GENOMIC DNA]</scope>
</reference>
<accession>A0A222Z116</accession>
<dbReference type="EMBL" id="MF288917">
    <property type="protein sequence ID" value="ASR78231.1"/>
    <property type="molecule type" value="Genomic_DNA"/>
</dbReference>
<evidence type="ECO:0000313" key="1">
    <source>
        <dbReference type="EMBL" id="ASR78231.1"/>
    </source>
</evidence>
<sequence>MRTNEVITLTYNCTEYTPDYVQFKRSDNMGSDMQISIVSNRNHGTKERRYDFLLDAKEIDKLYNYLEMGDYTQSFRIDSFEVMIDLLNNTLTFTGYGTDIVIDRTSTTHITDLMDWSANE</sequence>
<gene>
    <name evidence="1" type="ORF">PPISBEST_292</name>
</gene>
<organism evidence="1 2">
    <name type="scientific">Bacillus phage PPIsBest</name>
    <dbReference type="NCBI Taxonomy" id="2024234"/>
    <lineage>
        <taxon>Viruses</taxon>
        <taxon>Duplodnaviria</taxon>
        <taxon>Heunggongvirae</taxon>
        <taxon>Uroviricota</taxon>
        <taxon>Caudoviricetes</taxon>
        <taxon>Herelleviridae</taxon>
        <taxon>Bastillevirinae</taxon>
        <taxon>Wphvirus</taxon>
        <taxon>Wphvirus hakuna</taxon>
    </lineage>
</organism>
<proteinExistence type="predicted"/>
<dbReference type="Proteomes" id="UP000223841">
    <property type="component" value="Segment"/>
</dbReference>